<dbReference type="InterPro" id="IPR034641">
    <property type="entry name" value="RGL11"/>
</dbReference>
<feature type="chain" id="PRO_5022952875" evidence="2">
    <location>
        <begin position="22"/>
        <end position="706"/>
    </location>
</feature>
<dbReference type="Gene3D" id="2.60.40.10">
    <property type="entry name" value="Immunoglobulins"/>
    <property type="match status" value="1"/>
</dbReference>
<dbReference type="Pfam" id="PF18370">
    <property type="entry name" value="RGI_lyase"/>
    <property type="match status" value="1"/>
</dbReference>
<protein>
    <submittedName>
        <fullName evidence="5">Rhamnogalacturonan endolyase YesW</fullName>
        <ecNumber evidence="5">4.2.2.23</ecNumber>
    </submittedName>
</protein>
<evidence type="ECO:0000259" key="4">
    <source>
        <dbReference type="Pfam" id="PF21348"/>
    </source>
</evidence>
<dbReference type="InterPro" id="IPR028994">
    <property type="entry name" value="Integrin_alpha_N"/>
</dbReference>
<feature type="domain" description="Rhamnogalacturonan lyase family 11 C-terminal" evidence="4">
    <location>
        <begin position="129"/>
        <end position="509"/>
    </location>
</feature>
<dbReference type="AlphaFoldDB" id="A0A5B9Q8K1"/>
<dbReference type="PANTHER" id="PTHR43118">
    <property type="entry name" value="RHAMNOGALACTURONAN LYASE (EUROFUNG)"/>
    <property type="match status" value="1"/>
</dbReference>
<evidence type="ECO:0000259" key="3">
    <source>
        <dbReference type="Pfam" id="PF18370"/>
    </source>
</evidence>
<dbReference type="Proteomes" id="UP000323917">
    <property type="component" value="Chromosome"/>
</dbReference>
<evidence type="ECO:0000256" key="1">
    <source>
        <dbReference type="SAM" id="MobiDB-lite"/>
    </source>
</evidence>
<keyword evidence="2" id="KW-0732">Signal</keyword>
<evidence type="ECO:0000313" key="5">
    <source>
        <dbReference type="EMBL" id="QEG35404.1"/>
    </source>
</evidence>
<dbReference type="KEGG" id="bgok:Pr1d_27030"/>
<dbReference type="EC" id="4.2.2.23" evidence="5"/>
<feature type="domain" description="Rhamnogalacturonan lyase family 11 C-terminal" evidence="4">
    <location>
        <begin position="566"/>
        <end position="687"/>
    </location>
</feature>
<feature type="domain" description="Rhamnogalacturonan I lyase beta-sheet" evidence="3">
    <location>
        <begin position="23"/>
        <end position="115"/>
    </location>
</feature>
<keyword evidence="6" id="KW-1185">Reference proteome</keyword>
<sequence precursor="true">MHIRYLIFTILCMQTTSVAFAQRQMENLTRGTVAVRQTDGVYVGWRLLGTDPEGIEFNVYRQVGDSERIRLNDEPISGATNLVDRDAPRDGGLSYTVVPVVDSQELNSTVAANVWEQSYLEFPIQPIDDYRPGDASVADLDGDGQLDIVLHQTSRGRDNGSAGVTGTPILDGYKFDGTHLWRIDLGKNVREGEHYTQFMVYDLDGDGRAELVCKTADGTVDGQGKVIGDAEKDWRTLDEGSQRHGRILDGPEYLTVFDGLTGKALQTVDYIPSRLPINGWGGIGGNAGNDNYGNRCDRFLACVAYLDGRRPSVVMCRGVYGRIVMAAWDWRDGELSVRWVFDSGMSYPPYANASPFSGMGGHSLSVADVDDDGKDEIIYQAMVIDDNGKGLYSTGLRHGDAMYITDMYPNRDGMEVFTIQENENDAELFQTPGAAMRDARTGEILWSHSPVIDVGSGMAADIDPRYLGYEAWGGPGGLRNSEGESIGPAPRETGWSVWWDGDPLRELLSPGRPERSRTPQRGSAAREARGNAEPRPNIEQLRGPREDRDEQDTQARSRFRETELPDQQQNRELLRRRFGPQPTRISKWNWNTEEMDPLVELDGVSFSRGPSIMGDLIGDWREEILLASPDGKSLRLYTTTIPTDLRLPTLLHDPQYRLGLAWQNVVYNKPCYPSYYLGDGMKTPTRPHLNLVGKGEAIELKTAIIK</sequence>
<reference evidence="5 6" key="1">
    <citation type="submission" date="2019-08" db="EMBL/GenBank/DDBJ databases">
        <title>Deep-cultivation of Planctomycetes and their phenomic and genomic characterization uncovers novel biology.</title>
        <authorList>
            <person name="Wiegand S."/>
            <person name="Jogler M."/>
            <person name="Boedeker C."/>
            <person name="Pinto D."/>
            <person name="Vollmers J."/>
            <person name="Rivas-Marin E."/>
            <person name="Kohn T."/>
            <person name="Peeters S.H."/>
            <person name="Heuer A."/>
            <person name="Rast P."/>
            <person name="Oberbeckmann S."/>
            <person name="Bunk B."/>
            <person name="Jeske O."/>
            <person name="Meyerdierks A."/>
            <person name="Storesund J.E."/>
            <person name="Kallscheuer N."/>
            <person name="Luecker S."/>
            <person name="Lage O.M."/>
            <person name="Pohl T."/>
            <person name="Merkel B.J."/>
            <person name="Hornburger P."/>
            <person name="Mueller R.-W."/>
            <person name="Bruemmer F."/>
            <person name="Labrenz M."/>
            <person name="Spormann A.M."/>
            <person name="Op den Camp H."/>
            <person name="Overmann J."/>
            <person name="Amann R."/>
            <person name="Jetten M.S.M."/>
            <person name="Mascher T."/>
            <person name="Medema M.H."/>
            <person name="Devos D.P."/>
            <person name="Kaster A.-K."/>
            <person name="Ovreas L."/>
            <person name="Rohde M."/>
            <person name="Galperin M.Y."/>
            <person name="Jogler C."/>
        </authorList>
    </citation>
    <scope>NUCLEOTIDE SEQUENCE [LARGE SCALE GENOMIC DNA]</scope>
    <source>
        <strain evidence="5 6">Pr1d</strain>
    </source>
</reference>
<evidence type="ECO:0000313" key="6">
    <source>
        <dbReference type="Proteomes" id="UP000323917"/>
    </source>
</evidence>
<gene>
    <name evidence="5" type="primary">yesW_1</name>
    <name evidence="5" type="ORF">Pr1d_27030</name>
</gene>
<dbReference type="SUPFAM" id="SSF69318">
    <property type="entry name" value="Integrin alpha N-terminal domain"/>
    <property type="match status" value="1"/>
</dbReference>
<feature type="compositionally biased region" description="Basic and acidic residues" evidence="1">
    <location>
        <begin position="542"/>
        <end position="563"/>
    </location>
</feature>
<evidence type="ECO:0000256" key="2">
    <source>
        <dbReference type="SAM" id="SignalP"/>
    </source>
</evidence>
<dbReference type="PANTHER" id="PTHR43118:SF1">
    <property type="entry name" value="RHAMNOGALACTURONAN LYASE (EUROFUNG)"/>
    <property type="match status" value="1"/>
</dbReference>
<keyword evidence="5" id="KW-0456">Lyase</keyword>
<feature type="region of interest" description="Disordered" evidence="1">
    <location>
        <begin position="506"/>
        <end position="578"/>
    </location>
</feature>
<name>A0A5B9Q8K1_9BACT</name>
<proteinExistence type="predicted"/>
<dbReference type="CDD" id="cd10318">
    <property type="entry name" value="RGL11"/>
    <property type="match status" value="1"/>
</dbReference>
<dbReference type="InterPro" id="IPR041624">
    <property type="entry name" value="RGI_lyase"/>
</dbReference>
<dbReference type="GO" id="GO:0102210">
    <property type="term" value="F:rhamnogalacturonan endolyase activity"/>
    <property type="evidence" value="ECO:0007669"/>
    <property type="project" value="UniProtKB-EC"/>
</dbReference>
<feature type="signal peptide" evidence="2">
    <location>
        <begin position="1"/>
        <end position="21"/>
    </location>
</feature>
<dbReference type="InterPro" id="IPR013783">
    <property type="entry name" value="Ig-like_fold"/>
</dbReference>
<dbReference type="Pfam" id="PF21348">
    <property type="entry name" value="RGL11_C"/>
    <property type="match status" value="2"/>
</dbReference>
<dbReference type="InterPro" id="IPR049366">
    <property type="entry name" value="RGL11_C"/>
</dbReference>
<organism evidence="5 6">
    <name type="scientific">Bythopirellula goksoeyrii</name>
    <dbReference type="NCBI Taxonomy" id="1400387"/>
    <lineage>
        <taxon>Bacteria</taxon>
        <taxon>Pseudomonadati</taxon>
        <taxon>Planctomycetota</taxon>
        <taxon>Planctomycetia</taxon>
        <taxon>Pirellulales</taxon>
        <taxon>Lacipirellulaceae</taxon>
        <taxon>Bythopirellula</taxon>
    </lineage>
</organism>
<dbReference type="EMBL" id="CP042913">
    <property type="protein sequence ID" value="QEG35404.1"/>
    <property type="molecule type" value="Genomic_DNA"/>
</dbReference>
<accession>A0A5B9Q8K1</accession>